<gene>
    <name evidence="1" type="ORF">Daesc_005314</name>
</gene>
<accession>A0AAX6MKT9</accession>
<sequence length="294" mass="34812">MAGNTGFARERVFNLTELLENILWRVGDRDVLVNVQRVSKRWRDVIKASPKIQKALYFRESSIPQAPNQTYSVNRLMICALPQFFNMSTSNTELSHFKPHGHVTMAGLTWHFNYVFQLKWLVNNASWRGMLVSQPPIKKVHWQIWRQDQSDLRIFLPQTLVELEFPEGLRMGDYYDLILGTRGSHEIIWPYMDKVEKDPPHSEDIFRWVEDEQWRAHEEHAIMVRQDITRRVENPSPRRDDYWHPKDLRIYQQNVRSIKILDIDATGSWSFGKRKVDSILATHMFLRAAQDIIA</sequence>
<dbReference type="Gene3D" id="1.20.1280.50">
    <property type="match status" value="1"/>
</dbReference>
<dbReference type="SUPFAM" id="SSF81383">
    <property type="entry name" value="F-box domain"/>
    <property type="match status" value="1"/>
</dbReference>
<protein>
    <recommendedName>
        <fullName evidence="3">F-box domain-containing protein</fullName>
    </recommendedName>
</protein>
<evidence type="ECO:0008006" key="3">
    <source>
        <dbReference type="Google" id="ProtNLM"/>
    </source>
</evidence>
<dbReference type="Proteomes" id="UP001369815">
    <property type="component" value="Unassembled WGS sequence"/>
</dbReference>
<reference evidence="1 2" key="1">
    <citation type="journal article" date="2024" name="Front Chem Biol">
        <title>Unveiling the potential of Daldinia eschscholtzii MFLUCC 19-0629 through bioactivity and bioinformatics studies for enhanced sustainable agriculture production.</title>
        <authorList>
            <person name="Brooks S."/>
            <person name="Weaver J.A."/>
            <person name="Klomchit A."/>
            <person name="Alharthi S.A."/>
            <person name="Onlamun T."/>
            <person name="Nurani R."/>
            <person name="Vong T.K."/>
            <person name="Alberti F."/>
            <person name="Greco C."/>
        </authorList>
    </citation>
    <scope>NUCLEOTIDE SEQUENCE [LARGE SCALE GENOMIC DNA]</scope>
    <source>
        <strain evidence="1">MFLUCC 19-0629</strain>
    </source>
</reference>
<dbReference type="CDD" id="cd09917">
    <property type="entry name" value="F-box_SF"/>
    <property type="match status" value="1"/>
</dbReference>
<dbReference type="EMBL" id="JBANMG010000005">
    <property type="protein sequence ID" value="KAK6953017.1"/>
    <property type="molecule type" value="Genomic_DNA"/>
</dbReference>
<proteinExistence type="predicted"/>
<evidence type="ECO:0000313" key="1">
    <source>
        <dbReference type="EMBL" id="KAK6953017.1"/>
    </source>
</evidence>
<comment type="caution">
    <text evidence="1">The sequence shown here is derived from an EMBL/GenBank/DDBJ whole genome shotgun (WGS) entry which is preliminary data.</text>
</comment>
<keyword evidence="2" id="KW-1185">Reference proteome</keyword>
<organism evidence="1 2">
    <name type="scientific">Daldinia eschscholtzii</name>
    <dbReference type="NCBI Taxonomy" id="292717"/>
    <lineage>
        <taxon>Eukaryota</taxon>
        <taxon>Fungi</taxon>
        <taxon>Dikarya</taxon>
        <taxon>Ascomycota</taxon>
        <taxon>Pezizomycotina</taxon>
        <taxon>Sordariomycetes</taxon>
        <taxon>Xylariomycetidae</taxon>
        <taxon>Xylariales</taxon>
        <taxon>Hypoxylaceae</taxon>
        <taxon>Daldinia</taxon>
    </lineage>
</organism>
<dbReference type="AlphaFoldDB" id="A0AAX6MKT9"/>
<evidence type="ECO:0000313" key="2">
    <source>
        <dbReference type="Proteomes" id="UP001369815"/>
    </source>
</evidence>
<dbReference type="InterPro" id="IPR036047">
    <property type="entry name" value="F-box-like_dom_sf"/>
</dbReference>
<name>A0AAX6MKT9_9PEZI</name>